<organism evidence="1 2">
    <name type="scientific">Candidatus Cryosericum odellii</name>
    <dbReference type="NCBI Taxonomy" id="2290917"/>
    <lineage>
        <taxon>Bacteria</taxon>
        <taxon>Pseudomonadati</taxon>
        <taxon>Caldisericota/Cryosericota group</taxon>
        <taxon>Candidatus Cryosericota</taxon>
        <taxon>Candidatus Cryosericia</taxon>
        <taxon>Candidatus Cryosericales</taxon>
        <taxon>Candidatus Cryosericaceae</taxon>
        <taxon>Candidatus Cryosericum</taxon>
    </lineage>
</organism>
<sequence length="84" mass="9739">MRELKLDEKFTVRQLLADLETISEIRFSGRYGKLLTETTKAPRAIMESLGVPAETWLQKWRELWSVFHVLVVFSAAQCTIRISV</sequence>
<proteinExistence type="predicted"/>
<evidence type="ECO:0000313" key="2">
    <source>
        <dbReference type="Proteomes" id="UP000266489"/>
    </source>
</evidence>
<evidence type="ECO:0000313" key="1">
    <source>
        <dbReference type="EMBL" id="RIE08028.1"/>
    </source>
</evidence>
<comment type="caution">
    <text evidence="1">The sequence shown here is derived from an EMBL/GenBank/DDBJ whole genome shotgun (WGS) entry which is preliminary data.</text>
</comment>
<name>A0A398D6K3_9BACT</name>
<dbReference type="EMBL" id="QXIU01000211">
    <property type="protein sequence ID" value="RIE08028.1"/>
    <property type="molecule type" value="Genomic_DNA"/>
</dbReference>
<accession>A0A398D6K3</accession>
<reference evidence="1 2" key="1">
    <citation type="submission" date="2018-09" db="EMBL/GenBank/DDBJ databases">
        <title>Discovery and Ecogenomic Context for Candidatus Cryosericales, a Global Caldiserica Order Active in Thawing Permafrost.</title>
        <authorList>
            <person name="Martinez M.A."/>
            <person name="Woodcroft B.J."/>
            <person name="Ignacio Espinoza J.C."/>
            <person name="Zayed A."/>
            <person name="Singleton C.M."/>
            <person name="Boyd J."/>
            <person name="Li Y.-F."/>
            <person name="Purvine S."/>
            <person name="Maughan H."/>
            <person name="Hodgkins S.B."/>
            <person name="Anderson D."/>
            <person name="Sederholm M."/>
            <person name="Temperton B."/>
            <person name="Saleska S.R."/>
            <person name="Tyson G.W."/>
            <person name="Rich V.I."/>
        </authorList>
    </citation>
    <scope>NUCLEOTIDE SEQUENCE [LARGE SCALE GENOMIC DNA]</scope>
    <source>
        <strain evidence="1 2">SMC5</strain>
    </source>
</reference>
<gene>
    <name evidence="1" type="ORF">SMC5_08585</name>
</gene>
<dbReference type="AlphaFoldDB" id="A0A398D6K3"/>
<protein>
    <submittedName>
        <fullName evidence="1">Uncharacterized protein</fullName>
    </submittedName>
</protein>
<dbReference type="Proteomes" id="UP000266489">
    <property type="component" value="Unassembled WGS sequence"/>
</dbReference>